<protein>
    <submittedName>
        <fullName evidence="2">Uncharacterized protein</fullName>
    </submittedName>
</protein>
<keyword evidence="3" id="KW-1185">Reference proteome</keyword>
<gene>
    <name evidence="2" type="ORF">KIN20_026484</name>
</gene>
<organism evidence="2 3">
    <name type="scientific">Parelaphostrongylus tenuis</name>
    <name type="common">Meningeal worm</name>
    <dbReference type="NCBI Taxonomy" id="148309"/>
    <lineage>
        <taxon>Eukaryota</taxon>
        <taxon>Metazoa</taxon>
        <taxon>Ecdysozoa</taxon>
        <taxon>Nematoda</taxon>
        <taxon>Chromadorea</taxon>
        <taxon>Rhabditida</taxon>
        <taxon>Rhabditina</taxon>
        <taxon>Rhabditomorpha</taxon>
        <taxon>Strongyloidea</taxon>
        <taxon>Metastrongylidae</taxon>
        <taxon>Parelaphostrongylus</taxon>
    </lineage>
</organism>
<reference evidence="2" key="1">
    <citation type="submission" date="2021-06" db="EMBL/GenBank/DDBJ databases">
        <title>Parelaphostrongylus tenuis whole genome reference sequence.</title>
        <authorList>
            <person name="Garwood T.J."/>
            <person name="Larsen P.A."/>
            <person name="Fountain-Jones N.M."/>
            <person name="Garbe J.R."/>
            <person name="Macchietto M.G."/>
            <person name="Kania S.A."/>
            <person name="Gerhold R.W."/>
            <person name="Richards J.E."/>
            <person name="Wolf T.M."/>
        </authorList>
    </citation>
    <scope>NUCLEOTIDE SEQUENCE</scope>
    <source>
        <strain evidence="2">MNPRO001-30</strain>
        <tissue evidence="2">Meninges</tissue>
    </source>
</reference>
<comment type="caution">
    <text evidence="2">The sequence shown here is derived from an EMBL/GenBank/DDBJ whole genome shotgun (WGS) entry which is preliminary data.</text>
</comment>
<dbReference type="EMBL" id="JAHQIW010005424">
    <property type="protein sequence ID" value="KAJ1365981.1"/>
    <property type="molecule type" value="Genomic_DNA"/>
</dbReference>
<feature type="region of interest" description="Disordered" evidence="1">
    <location>
        <begin position="76"/>
        <end position="99"/>
    </location>
</feature>
<evidence type="ECO:0000313" key="3">
    <source>
        <dbReference type="Proteomes" id="UP001196413"/>
    </source>
</evidence>
<dbReference type="AlphaFoldDB" id="A0AAD5QY48"/>
<accession>A0AAD5QY48</accession>
<sequence>MVYTSATNAVRFSGIATTEKGAKGFVKRLVMQTIIDVLEPQGRSVLLPIAVISAMLSQLTVDISYTPMNCPMVTGPEEMRGSPMLSKPLSVRGHRCNRH</sequence>
<proteinExistence type="predicted"/>
<evidence type="ECO:0000313" key="2">
    <source>
        <dbReference type="EMBL" id="KAJ1365981.1"/>
    </source>
</evidence>
<dbReference type="Proteomes" id="UP001196413">
    <property type="component" value="Unassembled WGS sequence"/>
</dbReference>
<evidence type="ECO:0000256" key="1">
    <source>
        <dbReference type="SAM" id="MobiDB-lite"/>
    </source>
</evidence>
<name>A0AAD5QY48_PARTN</name>